<feature type="transmembrane region" description="Helical" evidence="8">
    <location>
        <begin position="86"/>
        <end position="105"/>
    </location>
</feature>
<dbReference type="Proteomes" id="UP000236379">
    <property type="component" value="Unassembled WGS sequence"/>
</dbReference>
<evidence type="ECO:0000256" key="1">
    <source>
        <dbReference type="ARBA" id="ARBA00004651"/>
    </source>
</evidence>
<keyword evidence="7 8" id="KW-0472">Membrane</keyword>
<evidence type="ECO:0000256" key="5">
    <source>
        <dbReference type="ARBA" id="ARBA00022692"/>
    </source>
</evidence>
<evidence type="ECO:0000313" key="9">
    <source>
        <dbReference type="EMBL" id="PNY81235.1"/>
    </source>
</evidence>
<comment type="similarity">
    <text evidence="2">Belongs to the AmiS/UreI family.</text>
</comment>
<comment type="subcellular location">
    <subcellularLocation>
        <location evidence="1">Cell membrane</location>
        <topology evidence="1">Multi-pass membrane protein</topology>
    </subcellularLocation>
</comment>
<keyword evidence="3" id="KW-0813">Transport</keyword>
<feature type="transmembrane region" description="Helical" evidence="8">
    <location>
        <begin position="31"/>
        <end position="50"/>
    </location>
</feature>
<dbReference type="InterPro" id="IPR003211">
    <property type="entry name" value="AmiSUreI_transpt"/>
</dbReference>
<sequence length="163" mass="17101">MVPIALMLYAAVLFINALFLLGRLEGKDVGPMNLIAGVLGILAAFFIFTSDPKGGATFAAVLVGTFAIVYLLVGAALVWGYSAATAGYYSIFGAIVCVLFAFNVLAADGRLAAMSLSYGVLFVLFAAVLAFGKSLQQITGFYTLAVVFGALVLPSFMMLTGRW</sequence>
<evidence type="ECO:0008006" key="11">
    <source>
        <dbReference type="Google" id="ProtNLM"/>
    </source>
</evidence>
<gene>
    <name evidence="9" type="ORF">CVO96_07425</name>
</gene>
<keyword evidence="6 8" id="KW-1133">Transmembrane helix</keyword>
<evidence type="ECO:0000256" key="4">
    <source>
        <dbReference type="ARBA" id="ARBA00022475"/>
    </source>
</evidence>
<feature type="transmembrane region" description="Helical" evidence="8">
    <location>
        <begin position="139"/>
        <end position="159"/>
    </location>
</feature>
<evidence type="ECO:0000313" key="10">
    <source>
        <dbReference type="Proteomes" id="UP000236379"/>
    </source>
</evidence>
<dbReference type="GO" id="GO:0005886">
    <property type="term" value="C:plasma membrane"/>
    <property type="evidence" value="ECO:0007669"/>
    <property type="project" value="UniProtKB-SubCell"/>
</dbReference>
<proteinExistence type="inferred from homology"/>
<feature type="transmembrane region" description="Helical" evidence="8">
    <location>
        <begin position="111"/>
        <end position="132"/>
    </location>
</feature>
<evidence type="ECO:0000256" key="6">
    <source>
        <dbReference type="ARBA" id="ARBA00022989"/>
    </source>
</evidence>
<evidence type="ECO:0000256" key="7">
    <source>
        <dbReference type="ARBA" id="ARBA00023136"/>
    </source>
</evidence>
<keyword evidence="5 8" id="KW-0812">Transmembrane</keyword>
<keyword evidence="10" id="KW-1185">Reference proteome</keyword>
<evidence type="ECO:0000256" key="2">
    <source>
        <dbReference type="ARBA" id="ARBA00010068"/>
    </source>
</evidence>
<dbReference type="EMBL" id="PPPD01000001">
    <property type="protein sequence ID" value="PNY81235.1"/>
    <property type="molecule type" value="Genomic_DNA"/>
</dbReference>
<evidence type="ECO:0000256" key="8">
    <source>
        <dbReference type="SAM" id="Phobius"/>
    </source>
</evidence>
<comment type="caution">
    <text evidence="9">The sequence shown here is derived from an EMBL/GenBank/DDBJ whole genome shotgun (WGS) entry which is preliminary data.</text>
</comment>
<evidence type="ECO:0000256" key="3">
    <source>
        <dbReference type="ARBA" id="ARBA00022448"/>
    </source>
</evidence>
<organism evidence="9 10">
    <name type="scientific">Deinococcus koreensis</name>
    <dbReference type="NCBI Taxonomy" id="2054903"/>
    <lineage>
        <taxon>Bacteria</taxon>
        <taxon>Thermotogati</taxon>
        <taxon>Deinococcota</taxon>
        <taxon>Deinococci</taxon>
        <taxon>Deinococcales</taxon>
        <taxon>Deinococcaceae</taxon>
        <taxon>Deinococcus</taxon>
    </lineage>
</organism>
<dbReference type="AlphaFoldDB" id="A0A2K3UXJ7"/>
<dbReference type="OrthoDB" id="6636366at2"/>
<reference evidence="9 10" key="1">
    <citation type="submission" date="2018-01" db="EMBL/GenBank/DDBJ databases">
        <title>Deinococcus koreensis sp. nov., a radiation-resistant bacterium isolated from river water.</title>
        <authorList>
            <person name="Choi A."/>
        </authorList>
    </citation>
    <scope>NUCLEOTIDE SEQUENCE [LARGE SCALE GENOMIC DNA]</scope>
    <source>
        <strain evidence="9 10">SJW1-2</strain>
    </source>
</reference>
<dbReference type="InterPro" id="IPR038523">
    <property type="entry name" value="AmiSUreI_transpt_sf"/>
</dbReference>
<dbReference type="Pfam" id="PF02293">
    <property type="entry name" value="AmiS_UreI"/>
    <property type="match status" value="1"/>
</dbReference>
<dbReference type="RefSeq" id="WP_103311678.1">
    <property type="nucleotide sequence ID" value="NZ_PPPD01000001.1"/>
</dbReference>
<feature type="transmembrane region" description="Helical" evidence="8">
    <location>
        <begin position="56"/>
        <end position="79"/>
    </location>
</feature>
<name>A0A2K3UXJ7_9DEIO</name>
<protein>
    <recommendedName>
        <fullName evidence="11">Transporter</fullName>
    </recommendedName>
</protein>
<feature type="transmembrane region" description="Helical" evidence="8">
    <location>
        <begin position="6"/>
        <end position="24"/>
    </location>
</feature>
<keyword evidence="4" id="KW-1003">Cell membrane</keyword>
<accession>A0A2K3UXJ7</accession>
<dbReference type="Gene3D" id="1.25.40.600">
    <property type="match status" value="1"/>
</dbReference>